<keyword evidence="3" id="KW-0812">Transmembrane</keyword>
<keyword evidence="5" id="KW-1185">Reference proteome</keyword>
<comment type="caution">
    <text evidence="4">The sequence shown here is derived from an EMBL/GenBank/DDBJ whole genome shotgun (WGS) entry which is preliminary data.</text>
</comment>
<dbReference type="AlphaFoldDB" id="A0A542E4Q0"/>
<accession>A0A542E4Q0</accession>
<keyword evidence="1" id="KW-0175">Coiled coil</keyword>
<feature type="coiled-coil region" evidence="1">
    <location>
        <begin position="32"/>
        <end position="66"/>
    </location>
</feature>
<sequence>MRVLVWILVWVVIVAVSALYLWGTVRTAWKSARRLGTELADAEERLSAVREQVDRLGEANEQLELAVFADPTTIARERRTTRESLRRESREQRRRGLPTWARHVDS</sequence>
<evidence type="ECO:0000256" key="2">
    <source>
        <dbReference type="SAM" id="MobiDB-lite"/>
    </source>
</evidence>
<dbReference type="EMBL" id="VFMN01000001">
    <property type="protein sequence ID" value="TQJ10322.1"/>
    <property type="molecule type" value="Genomic_DNA"/>
</dbReference>
<evidence type="ECO:0000256" key="1">
    <source>
        <dbReference type="SAM" id="Coils"/>
    </source>
</evidence>
<evidence type="ECO:0000313" key="4">
    <source>
        <dbReference type="EMBL" id="TQJ10322.1"/>
    </source>
</evidence>
<feature type="compositionally biased region" description="Basic and acidic residues" evidence="2">
    <location>
        <begin position="79"/>
        <end position="91"/>
    </location>
</feature>
<protein>
    <submittedName>
        <fullName evidence="4">Uncharacterized protein</fullName>
    </submittedName>
</protein>
<gene>
    <name evidence="4" type="ORF">FB458_3442</name>
</gene>
<reference evidence="4 5" key="1">
    <citation type="submission" date="2019-06" db="EMBL/GenBank/DDBJ databases">
        <title>Sequencing the genomes of 1000 actinobacteria strains.</title>
        <authorList>
            <person name="Klenk H.-P."/>
        </authorList>
    </citation>
    <scope>NUCLEOTIDE SEQUENCE [LARGE SCALE GENOMIC DNA]</scope>
    <source>
        <strain evidence="4 5">DSM 18607</strain>
    </source>
</reference>
<dbReference type="OrthoDB" id="4955019at2"/>
<evidence type="ECO:0000313" key="5">
    <source>
        <dbReference type="Proteomes" id="UP000317893"/>
    </source>
</evidence>
<proteinExistence type="predicted"/>
<organism evidence="4 5">
    <name type="scientific">Lapillicoccus jejuensis</name>
    <dbReference type="NCBI Taxonomy" id="402171"/>
    <lineage>
        <taxon>Bacteria</taxon>
        <taxon>Bacillati</taxon>
        <taxon>Actinomycetota</taxon>
        <taxon>Actinomycetes</taxon>
        <taxon>Micrococcales</taxon>
        <taxon>Intrasporangiaceae</taxon>
        <taxon>Lapillicoccus</taxon>
    </lineage>
</organism>
<keyword evidence="3" id="KW-0472">Membrane</keyword>
<keyword evidence="3" id="KW-1133">Transmembrane helix</keyword>
<feature type="transmembrane region" description="Helical" evidence="3">
    <location>
        <begin position="6"/>
        <end position="25"/>
    </location>
</feature>
<name>A0A542E4Q0_9MICO</name>
<feature type="region of interest" description="Disordered" evidence="2">
    <location>
        <begin position="79"/>
        <end position="106"/>
    </location>
</feature>
<dbReference type="RefSeq" id="WP_141849561.1">
    <property type="nucleotide sequence ID" value="NZ_BAAAPR010000015.1"/>
</dbReference>
<evidence type="ECO:0000256" key="3">
    <source>
        <dbReference type="SAM" id="Phobius"/>
    </source>
</evidence>
<dbReference type="Proteomes" id="UP000317893">
    <property type="component" value="Unassembled WGS sequence"/>
</dbReference>